<proteinExistence type="predicted"/>
<dbReference type="Gene3D" id="1.10.3210.10">
    <property type="entry name" value="Hypothetical protein af1432"/>
    <property type="match status" value="1"/>
</dbReference>
<dbReference type="PANTHER" id="PTHR45228:SF8">
    <property type="entry name" value="TWO-COMPONENT RESPONSE REGULATOR-RELATED"/>
    <property type="match status" value="1"/>
</dbReference>
<dbReference type="SMART" id="SM00471">
    <property type="entry name" value="HDc"/>
    <property type="match status" value="1"/>
</dbReference>
<evidence type="ECO:0000259" key="1">
    <source>
        <dbReference type="PROSITE" id="PS51832"/>
    </source>
</evidence>
<evidence type="ECO:0000313" key="2">
    <source>
        <dbReference type="EMBL" id="MBO1324619.1"/>
    </source>
</evidence>
<reference evidence="2" key="1">
    <citation type="submission" date="2021-03" db="EMBL/GenBank/DDBJ databases">
        <title>The complete genome sequence of Acetobacter sp. TBRC 12339.</title>
        <authorList>
            <person name="Charoenyingcharoen P."/>
            <person name="Yukphan P."/>
        </authorList>
    </citation>
    <scope>NUCLEOTIDE SEQUENCE</scope>
    <source>
        <strain evidence="2">TBRC 12339</strain>
    </source>
</reference>
<dbReference type="Pfam" id="PF13487">
    <property type="entry name" value="HD_5"/>
    <property type="match status" value="1"/>
</dbReference>
<dbReference type="InterPro" id="IPR003607">
    <property type="entry name" value="HD/PDEase_dom"/>
</dbReference>
<evidence type="ECO:0000313" key="3">
    <source>
        <dbReference type="Proteomes" id="UP000664073"/>
    </source>
</evidence>
<dbReference type="RefSeq" id="WP_207845304.1">
    <property type="nucleotide sequence ID" value="NZ_JAFVMH010000002.1"/>
</dbReference>
<dbReference type="Proteomes" id="UP000664073">
    <property type="component" value="Unassembled WGS sequence"/>
</dbReference>
<protein>
    <submittedName>
        <fullName evidence="2">HD domain-containing protein</fullName>
    </submittedName>
</protein>
<comment type="caution">
    <text evidence="2">The sequence shown here is derived from an EMBL/GenBank/DDBJ whole genome shotgun (WGS) entry which is preliminary data.</text>
</comment>
<keyword evidence="3" id="KW-1185">Reference proteome</keyword>
<dbReference type="GO" id="GO:0008081">
    <property type="term" value="F:phosphoric diester hydrolase activity"/>
    <property type="evidence" value="ECO:0007669"/>
    <property type="project" value="UniProtKB-ARBA"/>
</dbReference>
<accession>A0A939HP32</accession>
<dbReference type="PROSITE" id="PS51832">
    <property type="entry name" value="HD_GYP"/>
    <property type="match status" value="1"/>
</dbReference>
<dbReference type="InterPro" id="IPR052020">
    <property type="entry name" value="Cyclic_di-GMP/3'3'-cGAMP_PDE"/>
</dbReference>
<dbReference type="EMBL" id="JAFVMH010000002">
    <property type="protein sequence ID" value="MBO1324619.1"/>
    <property type="molecule type" value="Genomic_DNA"/>
</dbReference>
<feature type="domain" description="HD-GYP" evidence="1">
    <location>
        <begin position="10"/>
        <end position="207"/>
    </location>
</feature>
<name>A0A939HP32_9PROT</name>
<sequence>MPDNENPEWNEKTLPPKDLPLDTFIHGVASVDRGHGFRVGEIVGIIADLAGITSIDRDKLKMAGKMHDAGKILIPNEILQAPRSLTAEERKTVQKHPLLGLAITQWYNHEFCEEIRDAMLMHHERWDGTGYPFGLKGENIPLLVRIVTLADTIDAIASRRDYKAPWKPDFVQTFLKHETGKIYDPDLAKVCIDHLDKVLEPVKNCKFAH</sequence>
<dbReference type="PANTHER" id="PTHR45228">
    <property type="entry name" value="CYCLIC DI-GMP PHOSPHODIESTERASE TM_0186-RELATED"/>
    <property type="match status" value="1"/>
</dbReference>
<dbReference type="SUPFAM" id="SSF109604">
    <property type="entry name" value="HD-domain/PDEase-like"/>
    <property type="match status" value="1"/>
</dbReference>
<dbReference type="InterPro" id="IPR037522">
    <property type="entry name" value="HD_GYP_dom"/>
</dbReference>
<dbReference type="AlphaFoldDB" id="A0A939HP32"/>
<gene>
    <name evidence="2" type="ORF">J2D77_05560</name>
</gene>
<organism evidence="2 3">
    <name type="scientific">Acetobacter garciniae</name>
    <dbReference type="NCBI Taxonomy" id="2817435"/>
    <lineage>
        <taxon>Bacteria</taxon>
        <taxon>Pseudomonadati</taxon>
        <taxon>Pseudomonadota</taxon>
        <taxon>Alphaproteobacteria</taxon>
        <taxon>Acetobacterales</taxon>
        <taxon>Acetobacteraceae</taxon>
        <taxon>Acetobacter</taxon>
    </lineage>
</organism>
<dbReference type="CDD" id="cd00077">
    <property type="entry name" value="HDc"/>
    <property type="match status" value="1"/>
</dbReference>